<dbReference type="Proteomes" id="UP001152803">
    <property type="component" value="Unassembled WGS sequence"/>
</dbReference>
<proteinExistence type="predicted"/>
<keyword evidence="1" id="KW-0732">Signal</keyword>
<dbReference type="AlphaFoldDB" id="A0A9Q1CUW5"/>
<dbReference type="InterPro" id="IPR013783">
    <property type="entry name" value="Ig-like_fold"/>
</dbReference>
<name>A0A9Q1CUW5_CONCO</name>
<evidence type="ECO:0000313" key="2">
    <source>
        <dbReference type="EMBL" id="KAJ8248641.1"/>
    </source>
</evidence>
<comment type="caution">
    <text evidence="2">The sequence shown here is derived from an EMBL/GenBank/DDBJ whole genome shotgun (WGS) entry which is preliminary data.</text>
</comment>
<reference evidence="2" key="1">
    <citation type="journal article" date="2023" name="Science">
        <title>Genome structures resolve the early diversification of teleost fishes.</title>
        <authorList>
            <person name="Parey E."/>
            <person name="Louis A."/>
            <person name="Montfort J."/>
            <person name="Bouchez O."/>
            <person name="Roques C."/>
            <person name="Iampietro C."/>
            <person name="Lluch J."/>
            <person name="Castinel A."/>
            <person name="Donnadieu C."/>
            <person name="Desvignes T."/>
            <person name="Floi Bucao C."/>
            <person name="Jouanno E."/>
            <person name="Wen M."/>
            <person name="Mejri S."/>
            <person name="Dirks R."/>
            <person name="Jansen H."/>
            <person name="Henkel C."/>
            <person name="Chen W.J."/>
            <person name="Zahm M."/>
            <person name="Cabau C."/>
            <person name="Klopp C."/>
            <person name="Thompson A.W."/>
            <person name="Robinson-Rechavi M."/>
            <person name="Braasch I."/>
            <person name="Lecointre G."/>
            <person name="Bobe J."/>
            <person name="Postlethwait J.H."/>
            <person name="Berthelot C."/>
            <person name="Roest Crollius H."/>
            <person name="Guiguen Y."/>
        </authorList>
    </citation>
    <scope>NUCLEOTIDE SEQUENCE</scope>
    <source>
        <strain evidence="2">Concon-B</strain>
    </source>
</reference>
<feature type="chain" id="PRO_5040158663" description="Immunoglobulin subtype domain-containing protein" evidence="1">
    <location>
        <begin position="19"/>
        <end position="129"/>
    </location>
</feature>
<dbReference type="Gene3D" id="2.60.40.10">
    <property type="entry name" value="Immunoglobulins"/>
    <property type="match status" value="1"/>
</dbReference>
<dbReference type="OrthoDB" id="9835793at2759"/>
<protein>
    <recommendedName>
        <fullName evidence="4">Immunoglobulin subtype domain-containing protein</fullName>
    </recommendedName>
</protein>
<evidence type="ECO:0008006" key="4">
    <source>
        <dbReference type="Google" id="ProtNLM"/>
    </source>
</evidence>
<dbReference type="EMBL" id="JAFJMO010000175">
    <property type="protein sequence ID" value="KAJ8248641.1"/>
    <property type="molecule type" value="Genomic_DNA"/>
</dbReference>
<dbReference type="SUPFAM" id="SSF48726">
    <property type="entry name" value="Immunoglobulin"/>
    <property type="match status" value="1"/>
</dbReference>
<organism evidence="2 3">
    <name type="scientific">Conger conger</name>
    <name type="common">Conger eel</name>
    <name type="synonym">Muraena conger</name>
    <dbReference type="NCBI Taxonomy" id="82655"/>
    <lineage>
        <taxon>Eukaryota</taxon>
        <taxon>Metazoa</taxon>
        <taxon>Chordata</taxon>
        <taxon>Craniata</taxon>
        <taxon>Vertebrata</taxon>
        <taxon>Euteleostomi</taxon>
        <taxon>Actinopterygii</taxon>
        <taxon>Neopterygii</taxon>
        <taxon>Teleostei</taxon>
        <taxon>Anguilliformes</taxon>
        <taxon>Congridae</taxon>
        <taxon>Conger</taxon>
    </lineage>
</organism>
<dbReference type="InterPro" id="IPR036179">
    <property type="entry name" value="Ig-like_dom_sf"/>
</dbReference>
<evidence type="ECO:0000313" key="3">
    <source>
        <dbReference type="Proteomes" id="UP001152803"/>
    </source>
</evidence>
<evidence type="ECO:0000256" key="1">
    <source>
        <dbReference type="SAM" id="SignalP"/>
    </source>
</evidence>
<gene>
    <name evidence="2" type="ORF">COCON_G00234020</name>
</gene>
<feature type="signal peptide" evidence="1">
    <location>
        <begin position="1"/>
        <end position="18"/>
    </location>
</feature>
<accession>A0A9Q1CUW5</accession>
<sequence length="129" mass="14384">MKITLCVFLSITAGSVYGQVKQLHVSVGRSVTFRTEVKNSRNMMYLSKVIAHVISGEREPLSNEYDSRLQWNSSTGLFSLSGLKMEDKGLYTVVRNDGTQAVEVKYQLMVYDGDGELQSNAITLISLQI</sequence>
<keyword evidence="3" id="KW-1185">Reference proteome</keyword>